<protein>
    <recommendedName>
        <fullName evidence="1">DUF4113 domain-containing protein</fullName>
    </recommendedName>
</protein>
<reference evidence="2 3" key="1">
    <citation type="submission" date="2017-09" db="EMBL/GenBank/DDBJ databases">
        <title>Biodiversity and function of Thalassospira species in the particle-attached aromatic-hydrocarbon-degrading consortia from the surface seawater of the South China Sea.</title>
        <authorList>
            <person name="Dong C."/>
            <person name="Liu R."/>
            <person name="Shao Z."/>
        </authorList>
    </citation>
    <scope>NUCLEOTIDE SEQUENCE [LARGE SCALE GENOMIC DNA]</scope>
    <source>
        <strain evidence="2 3">CSC1P2</strain>
    </source>
</reference>
<comment type="caution">
    <text evidence="2">The sequence shown here is derived from an EMBL/GenBank/DDBJ whole genome shotgun (WGS) entry which is preliminary data.</text>
</comment>
<dbReference type="Proteomes" id="UP000233597">
    <property type="component" value="Unassembled WGS sequence"/>
</dbReference>
<evidence type="ECO:0000313" key="3">
    <source>
        <dbReference type="Proteomes" id="UP000233597"/>
    </source>
</evidence>
<name>A0A2N3KII7_9PROT</name>
<dbReference type="OrthoDB" id="9808813at2"/>
<sequence>MAALDHLEVRFGREIVTWRTQSKITDWFMTAGRKSPRYTTCWHEIPTAR</sequence>
<evidence type="ECO:0000313" key="2">
    <source>
        <dbReference type="EMBL" id="PKR50375.1"/>
    </source>
</evidence>
<dbReference type="AlphaFoldDB" id="A0A2N3KII7"/>
<organism evidence="2 3">
    <name type="scientific">Thalassospira marina</name>
    <dbReference type="NCBI Taxonomy" id="2048283"/>
    <lineage>
        <taxon>Bacteria</taxon>
        <taxon>Pseudomonadati</taxon>
        <taxon>Pseudomonadota</taxon>
        <taxon>Alphaproteobacteria</taxon>
        <taxon>Rhodospirillales</taxon>
        <taxon>Thalassospiraceae</taxon>
        <taxon>Thalassospira</taxon>
    </lineage>
</organism>
<dbReference type="RefSeq" id="WP_101270190.1">
    <property type="nucleotide sequence ID" value="NZ_NWTK01000017.1"/>
</dbReference>
<feature type="domain" description="DUF4113" evidence="1">
    <location>
        <begin position="1"/>
        <end position="48"/>
    </location>
</feature>
<dbReference type="InterPro" id="IPR025188">
    <property type="entry name" value="DUF4113"/>
</dbReference>
<accession>A0A2N3KII7</accession>
<gene>
    <name evidence="2" type="ORF">COO20_21060</name>
</gene>
<dbReference type="Pfam" id="PF13438">
    <property type="entry name" value="DUF4113"/>
    <property type="match status" value="1"/>
</dbReference>
<proteinExistence type="predicted"/>
<evidence type="ECO:0000259" key="1">
    <source>
        <dbReference type="Pfam" id="PF13438"/>
    </source>
</evidence>
<dbReference type="EMBL" id="NWTK01000017">
    <property type="protein sequence ID" value="PKR50375.1"/>
    <property type="molecule type" value="Genomic_DNA"/>
</dbReference>